<organism evidence="2 3">
    <name type="scientific">Cyphomyrmex costatus</name>
    <dbReference type="NCBI Taxonomy" id="456900"/>
    <lineage>
        <taxon>Eukaryota</taxon>
        <taxon>Metazoa</taxon>
        <taxon>Ecdysozoa</taxon>
        <taxon>Arthropoda</taxon>
        <taxon>Hexapoda</taxon>
        <taxon>Insecta</taxon>
        <taxon>Pterygota</taxon>
        <taxon>Neoptera</taxon>
        <taxon>Endopterygota</taxon>
        <taxon>Hymenoptera</taxon>
        <taxon>Apocrita</taxon>
        <taxon>Aculeata</taxon>
        <taxon>Formicoidea</taxon>
        <taxon>Formicidae</taxon>
        <taxon>Myrmicinae</taxon>
        <taxon>Cyphomyrmex</taxon>
    </lineage>
</organism>
<dbReference type="AlphaFoldDB" id="A0A195CH55"/>
<proteinExistence type="predicted"/>
<evidence type="ECO:0000313" key="3">
    <source>
        <dbReference type="Proteomes" id="UP000078542"/>
    </source>
</evidence>
<keyword evidence="3" id="KW-1185">Reference proteome</keyword>
<name>A0A195CH55_9HYME</name>
<dbReference type="Proteomes" id="UP000078542">
    <property type="component" value="Unassembled WGS sequence"/>
</dbReference>
<evidence type="ECO:0000313" key="2">
    <source>
        <dbReference type="EMBL" id="KYM99761.1"/>
    </source>
</evidence>
<protein>
    <submittedName>
        <fullName evidence="2">Uncharacterized protein</fullName>
    </submittedName>
</protein>
<sequence>MRCVVQKKGGLLLQRTRTFFQQHKRIDSSLQSAIVYVDCRIATELSIRYHSNDLSFQYAKIRCTRSTYPTMDGDLVVRRHYYTAWCRRDTATSLTHTPWSTRLGPARSQHRKSDETMTGLNDESTVLPRFSAPSILVRAHDRQSVGRLGYVQIPTRVPPRYHSILIVYRMLNEDDMTLGEHSDGNLNMPLLCRLWMESPWQRIISASCHRVLVPNFKMDTREEDAVHELAGQAQGMSEAVRRGLLILQDYA</sequence>
<dbReference type="EMBL" id="KQ977791">
    <property type="protein sequence ID" value="KYM99761.1"/>
    <property type="molecule type" value="Genomic_DNA"/>
</dbReference>
<feature type="region of interest" description="Disordered" evidence="1">
    <location>
        <begin position="97"/>
        <end position="119"/>
    </location>
</feature>
<reference evidence="2 3" key="1">
    <citation type="submission" date="2016-03" db="EMBL/GenBank/DDBJ databases">
        <title>Cyphomyrmex costatus WGS genome.</title>
        <authorList>
            <person name="Nygaard S."/>
            <person name="Hu H."/>
            <person name="Boomsma J."/>
            <person name="Zhang G."/>
        </authorList>
    </citation>
    <scope>NUCLEOTIDE SEQUENCE [LARGE SCALE GENOMIC DNA]</scope>
    <source>
        <strain evidence="2">MS0001</strain>
        <tissue evidence="2">Whole body</tissue>
    </source>
</reference>
<gene>
    <name evidence="2" type="ORF">ALC62_09379</name>
</gene>
<evidence type="ECO:0000256" key="1">
    <source>
        <dbReference type="SAM" id="MobiDB-lite"/>
    </source>
</evidence>
<accession>A0A195CH55</accession>